<dbReference type="PANTHER" id="PTHR43308">
    <property type="entry name" value="OUTER MEMBRANE PROTEIN ALPHA-RELATED"/>
    <property type="match status" value="1"/>
</dbReference>
<evidence type="ECO:0000313" key="5">
    <source>
        <dbReference type="Proteomes" id="UP001597180"/>
    </source>
</evidence>
<evidence type="ECO:0000256" key="1">
    <source>
        <dbReference type="SAM" id="MobiDB-lite"/>
    </source>
</evidence>
<evidence type="ECO:0000259" key="3">
    <source>
        <dbReference type="PROSITE" id="PS51272"/>
    </source>
</evidence>
<protein>
    <submittedName>
        <fullName evidence="4">S-layer homology domain-containing protein</fullName>
    </submittedName>
</protein>
<name>A0ABW3UMP3_9BACL</name>
<organism evidence="4 5">
    <name type="scientific">Paenibacillus vulneris</name>
    <dbReference type="NCBI Taxonomy" id="1133364"/>
    <lineage>
        <taxon>Bacteria</taxon>
        <taxon>Bacillati</taxon>
        <taxon>Bacillota</taxon>
        <taxon>Bacilli</taxon>
        <taxon>Bacillales</taxon>
        <taxon>Paenibacillaceae</taxon>
        <taxon>Paenibacillus</taxon>
    </lineage>
</organism>
<feature type="compositionally biased region" description="Low complexity" evidence="1">
    <location>
        <begin position="247"/>
        <end position="263"/>
    </location>
</feature>
<sequence>MNKKQWISAVMAAALLSGPILPAKGSAAASFSDIDGSYAKNAIMELANQGIVTGVEDHKFYPALTITRQDFAIILAKALQLDVSNPPATPTFKDVPPSSYAYSYVEAAVKAGLIQGTGNNLFGTGQNLSRQDMAVMFVRALGANPNGKAGALKFADSNQIADYAKESIAAAVEYGLITGEDNNVFNPDAKADRQAVALVASKLLKLKTSGNAQKPDSEKPDSEKPDTGEKPDSKPDTPKDNGTVTDPTPVVGGSSSSGSTRRSSSYRDLIPPTLDGTKFEAVDNYNGTEDQIRGLAGAVGEQGALVQAYPWTDANGNNTVEPEELGTAIPLGTSEADGSVSAVNIGDLRAGTYRFVITAKDSWNNESLKDAAHAVTVTLTKNEVPDTTAPAVNASKFEIIDNYNGTEDQIRGLAGAVGEQGTLVQAYPWTDLNENAVVDAGELGTPIPLGTSEADGSLNAVNIGDLRAGTYRFVITTKDMSGNESAKDAAHAVTVTLTKNEVPDTTAPVVDASKFEAIDNYNGTEDQIRGLAGAVGEQGALVQAYPWTDANENDAVDAGELGTAIGLGSSKADGSVNAANIGDLRAGIYRFVITAKDSSSNESLKDAAHAIRVTLTKNEVPDTTAPVVDASKFEAIDNYTGTEDQLHGLAGAIGEQDALVQAYPWTDLNENDAVDAGELGTAIELGISEADGSVAAANIGNLQPGTYRFVITAKDASNNESVKDASHAVTVELVKGMLTTPTVTSTIYGFDGGISRTKQLVTGSTQSRVRFDFFSGESYRNGEIQVTMDALTFTTDDYYNISGWVHPTNDQISNNGHTLTFTGSNSGISDIAFELHDKVMPAPGTYQIRFKGDADGAGTAKSYSEEQIITLVIIPPA</sequence>
<proteinExistence type="predicted"/>
<feature type="domain" description="SLH" evidence="3">
    <location>
        <begin position="154"/>
        <end position="214"/>
    </location>
</feature>
<comment type="caution">
    <text evidence="4">The sequence shown here is derived from an EMBL/GenBank/DDBJ whole genome shotgun (WGS) entry which is preliminary data.</text>
</comment>
<feature type="signal peptide" evidence="2">
    <location>
        <begin position="1"/>
        <end position="22"/>
    </location>
</feature>
<feature type="compositionally biased region" description="Basic and acidic residues" evidence="1">
    <location>
        <begin position="215"/>
        <end position="239"/>
    </location>
</feature>
<dbReference type="Gene3D" id="2.60.40.3490">
    <property type="match status" value="1"/>
</dbReference>
<reference evidence="5" key="1">
    <citation type="journal article" date="2019" name="Int. J. Syst. Evol. Microbiol.">
        <title>The Global Catalogue of Microorganisms (GCM) 10K type strain sequencing project: providing services to taxonomists for standard genome sequencing and annotation.</title>
        <authorList>
            <consortium name="The Broad Institute Genomics Platform"/>
            <consortium name="The Broad Institute Genome Sequencing Center for Infectious Disease"/>
            <person name="Wu L."/>
            <person name="Ma J."/>
        </authorList>
    </citation>
    <scope>NUCLEOTIDE SEQUENCE [LARGE SCALE GENOMIC DNA]</scope>
    <source>
        <strain evidence="5">CCUG 53270</strain>
    </source>
</reference>
<dbReference type="InterPro" id="IPR051465">
    <property type="entry name" value="Cell_Envelope_Struct_Comp"/>
</dbReference>
<evidence type="ECO:0000256" key="2">
    <source>
        <dbReference type="SAM" id="SignalP"/>
    </source>
</evidence>
<keyword evidence="5" id="KW-1185">Reference proteome</keyword>
<feature type="domain" description="SLH" evidence="3">
    <location>
        <begin position="88"/>
        <end position="151"/>
    </location>
</feature>
<dbReference type="InterPro" id="IPR001119">
    <property type="entry name" value="SLH_dom"/>
</dbReference>
<dbReference type="PROSITE" id="PS51272">
    <property type="entry name" value="SLH"/>
    <property type="match status" value="3"/>
</dbReference>
<dbReference type="Proteomes" id="UP001597180">
    <property type="component" value="Unassembled WGS sequence"/>
</dbReference>
<dbReference type="RefSeq" id="WP_345587284.1">
    <property type="nucleotide sequence ID" value="NZ_BAABJG010000006.1"/>
</dbReference>
<dbReference type="InterPro" id="IPR018247">
    <property type="entry name" value="EF_Hand_1_Ca_BS"/>
</dbReference>
<feature type="chain" id="PRO_5046597309" evidence="2">
    <location>
        <begin position="23"/>
        <end position="877"/>
    </location>
</feature>
<feature type="region of interest" description="Disordered" evidence="1">
    <location>
        <begin position="207"/>
        <end position="276"/>
    </location>
</feature>
<keyword evidence="2" id="KW-0732">Signal</keyword>
<feature type="domain" description="SLH" evidence="3">
    <location>
        <begin position="26"/>
        <end position="87"/>
    </location>
</feature>
<dbReference type="InterPro" id="IPR038480">
    <property type="entry name" value="YuaB-like_sf"/>
</dbReference>
<gene>
    <name evidence="4" type="ORF">ACFQ4B_11320</name>
</gene>
<evidence type="ECO:0000313" key="4">
    <source>
        <dbReference type="EMBL" id="MFD1220714.1"/>
    </source>
</evidence>
<dbReference type="PROSITE" id="PS00018">
    <property type="entry name" value="EF_HAND_1"/>
    <property type="match status" value="1"/>
</dbReference>
<dbReference type="Pfam" id="PF00395">
    <property type="entry name" value="SLH"/>
    <property type="match status" value="3"/>
</dbReference>
<dbReference type="EMBL" id="JBHTLU010000013">
    <property type="protein sequence ID" value="MFD1220714.1"/>
    <property type="molecule type" value="Genomic_DNA"/>
</dbReference>
<accession>A0ABW3UMP3</accession>